<dbReference type="GO" id="GO:0008817">
    <property type="term" value="F:corrinoid adenosyltransferase activity"/>
    <property type="evidence" value="ECO:0007669"/>
    <property type="project" value="UniProtKB-UniRule"/>
</dbReference>
<organism evidence="16 17">
    <name type="scientific">Candidatus Amunia macphersoniae</name>
    <dbReference type="NCBI Taxonomy" id="3127014"/>
    <lineage>
        <taxon>Bacteria</taxon>
        <taxon>Bacillati</taxon>
        <taxon>Candidatus Dormiibacterota</taxon>
        <taxon>Candidatus Dormibacteria</taxon>
        <taxon>Candidatus Aeolococcales</taxon>
        <taxon>Candidatus Aeolococcaceae</taxon>
        <taxon>Candidatus Amunia</taxon>
    </lineage>
</organism>
<dbReference type="GO" id="GO:0005524">
    <property type="term" value="F:ATP binding"/>
    <property type="evidence" value="ECO:0007669"/>
    <property type="project" value="UniProtKB-UniRule"/>
</dbReference>
<evidence type="ECO:0000256" key="11">
    <source>
        <dbReference type="ARBA" id="ARBA00033354"/>
    </source>
</evidence>
<evidence type="ECO:0000256" key="14">
    <source>
        <dbReference type="RuleBase" id="RU366026"/>
    </source>
</evidence>
<keyword evidence="5 14" id="KW-0169">Cobalamin biosynthesis</keyword>
<dbReference type="InterPro" id="IPR029499">
    <property type="entry name" value="PduO-typ"/>
</dbReference>
<comment type="catalytic activity">
    <reaction evidence="13 14">
        <text>2 cob(II)alamin + reduced [electron-transfer flavoprotein] + 2 ATP = 2 adenosylcob(III)alamin + 2 triphosphate + oxidized [electron-transfer flavoprotein] + 3 H(+)</text>
        <dbReference type="Rhea" id="RHEA:28671"/>
        <dbReference type="Rhea" id="RHEA-COMP:10685"/>
        <dbReference type="Rhea" id="RHEA-COMP:10686"/>
        <dbReference type="ChEBI" id="CHEBI:15378"/>
        <dbReference type="ChEBI" id="CHEBI:16304"/>
        <dbReference type="ChEBI" id="CHEBI:18036"/>
        <dbReference type="ChEBI" id="CHEBI:18408"/>
        <dbReference type="ChEBI" id="CHEBI:30616"/>
        <dbReference type="ChEBI" id="CHEBI:57692"/>
        <dbReference type="ChEBI" id="CHEBI:58307"/>
        <dbReference type="EC" id="2.5.1.17"/>
    </reaction>
</comment>
<evidence type="ECO:0000256" key="4">
    <source>
        <dbReference type="ARBA" id="ARBA00020963"/>
    </source>
</evidence>
<comment type="caution">
    <text evidence="16">The sequence shown here is derived from an EMBL/GenBank/DDBJ whole genome shotgun (WGS) entry which is preliminary data.</text>
</comment>
<dbReference type="Pfam" id="PF01923">
    <property type="entry name" value="Cob_adeno_trans"/>
    <property type="match status" value="1"/>
</dbReference>
<dbReference type="Proteomes" id="UP000614410">
    <property type="component" value="Unassembled WGS sequence"/>
</dbReference>
<feature type="domain" description="Cobalamin adenosyltransferase-like" evidence="15">
    <location>
        <begin position="2"/>
        <end position="168"/>
    </location>
</feature>
<evidence type="ECO:0000256" key="5">
    <source>
        <dbReference type="ARBA" id="ARBA00022573"/>
    </source>
</evidence>
<keyword evidence="6 14" id="KW-0808">Transferase</keyword>
<evidence type="ECO:0000256" key="8">
    <source>
        <dbReference type="ARBA" id="ARBA00022840"/>
    </source>
</evidence>
<evidence type="ECO:0000313" key="16">
    <source>
        <dbReference type="EMBL" id="MBJ7609622.1"/>
    </source>
</evidence>
<proteinExistence type="inferred from homology"/>
<dbReference type="PANTHER" id="PTHR12213">
    <property type="entry name" value="CORRINOID ADENOSYLTRANSFERASE"/>
    <property type="match status" value="1"/>
</dbReference>
<evidence type="ECO:0000256" key="12">
    <source>
        <dbReference type="ARBA" id="ARBA00048555"/>
    </source>
</evidence>
<evidence type="ECO:0000313" key="17">
    <source>
        <dbReference type="Proteomes" id="UP000614410"/>
    </source>
</evidence>
<evidence type="ECO:0000256" key="9">
    <source>
        <dbReference type="ARBA" id="ARBA00031529"/>
    </source>
</evidence>
<evidence type="ECO:0000256" key="2">
    <source>
        <dbReference type="ARBA" id="ARBA00007487"/>
    </source>
</evidence>
<protein>
    <recommendedName>
        <fullName evidence="4 14">Corrinoid adenosyltransferase</fullName>
        <ecNumber evidence="3 14">2.5.1.17</ecNumber>
    </recommendedName>
    <alternativeName>
        <fullName evidence="9 14">Cob(II)alamin adenosyltransferase</fullName>
    </alternativeName>
    <alternativeName>
        <fullName evidence="11 14">Cob(II)yrinic acid a,c-diamide adenosyltransferase</fullName>
    </alternativeName>
    <alternativeName>
        <fullName evidence="10 14">Cobinamide/cobalamin adenosyltransferase</fullName>
    </alternativeName>
</protein>
<keyword evidence="8 14" id="KW-0067">ATP-binding</keyword>
<evidence type="ECO:0000256" key="3">
    <source>
        <dbReference type="ARBA" id="ARBA00012454"/>
    </source>
</evidence>
<dbReference type="EC" id="2.5.1.17" evidence="3 14"/>
<dbReference type="Gene3D" id="1.20.1200.10">
    <property type="entry name" value="Cobalamin adenosyltransferase-like"/>
    <property type="match status" value="1"/>
</dbReference>
<gene>
    <name evidence="16" type="ORF">JF887_09395</name>
</gene>
<comment type="pathway">
    <text evidence="1 14">Cofactor biosynthesis; adenosylcobalamin biosynthesis; adenosylcobalamin from cob(II)yrinate a,c-diamide: step 2/7.</text>
</comment>
<dbReference type="SUPFAM" id="SSF89028">
    <property type="entry name" value="Cobalamin adenosyltransferase-like"/>
    <property type="match status" value="1"/>
</dbReference>
<comment type="catalytic activity">
    <reaction evidence="12 14">
        <text>2 cob(II)yrinate a,c diamide + reduced [electron-transfer flavoprotein] + 2 ATP = 2 adenosylcob(III)yrinate a,c-diamide + 2 triphosphate + oxidized [electron-transfer flavoprotein] + 3 H(+)</text>
        <dbReference type="Rhea" id="RHEA:11528"/>
        <dbReference type="Rhea" id="RHEA-COMP:10685"/>
        <dbReference type="Rhea" id="RHEA-COMP:10686"/>
        <dbReference type="ChEBI" id="CHEBI:15378"/>
        <dbReference type="ChEBI" id="CHEBI:18036"/>
        <dbReference type="ChEBI" id="CHEBI:30616"/>
        <dbReference type="ChEBI" id="CHEBI:57692"/>
        <dbReference type="ChEBI" id="CHEBI:58307"/>
        <dbReference type="ChEBI" id="CHEBI:58503"/>
        <dbReference type="ChEBI" id="CHEBI:58537"/>
        <dbReference type="EC" id="2.5.1.17"/>
    </reaction>
</comment>
<name>A0A934NA08_9BACT</name>
<evidence type="ECO:0000256" key="6">
    <source>
        <dbReference type="ARBA" id="ARBA00022679"/>
    </source>
</evidence>
<dbReference type="PANTHER" id="PTHR12213:SF0">
    <property type="entry name" value="CORRINOID ADENOSYLTRANSFERASE MMAB"/>
    <property type="match status" value="1"/>
</dbReference>
<keyword evidence="7 14" id="KW-0547">Nucleotide-binding</keyword>
<accession>A0A934NA08</accession>
<evidence type="ECO:0000256" key="1">
    <source>
        <dbReference type="ARBA" id="ARBA00005121"/>
    </source>
</evidence>
<dbReference type="AlphaFoldDB" id="A0A934NA08"/>
<reference evidence="16 17" key="1">
    <citation type="submission" date="2020-10" db="EMBL/GenBank/DDBJ databases">
        <title>Ca. Dormibacterota MAGs.</title>
        <authorList>
            <person name="Montgomery K."/>
        </authorList>
    </citation>
    <scope>NUCLEOTIDE SEQUENCE [LARGE SCALE GENOMIC DNA]</scope>
    <source>
        <strain evidence="16">Mitchell_Peninsula_5</strain>
    </source>
</reference>
<evidence type="ECO:0000256" key="10">
    <source>
        <dbReference type="ARBA" id="ARBA00033334"/>
    </source>
</evidence>
<comment type="similarity">
    <text evidence="2 14">Belongs to the Cob(I)alamin adenosyltransferase family.</text>
</comment>
<dbReference type="GO" id="GO:0009236">
    <property type="term" value="P:cobalamin biosynthetic process"/>
    <property type="evidence" value="ECO:0007669"/>
    <property type="project" value="UniProtKB-UniRule"/>
</dbReference>
<dbReference type="NCBIfam" id="TIGR00636">
    <property type="entry name" value="PduO_Nterm"/>
    <property type="match status" value="1"/>
</dbReference>
<dbReference type="EMBL" id="JAEKNN010000048">
    <property type="protein sequence ID" value="MBJ7609622.1"/>
    <property type="molecule type" value="Genomic_DNA"/>
</dbReference>
<evidence type="ECO:0000259" key="15">
    <source>
        <dbReference type="Pfam" id="PF01923"/>
    </source>
</evidence>
<dbReference type="InterPro" id="IPR036451">
    <property type="entry name" value="CblAdoTrfase-like_sf"/>
</dbReference>
<evidence type="ECO:0000256" key="7">
    <source>
        <dbReference type="ARBA" id="ARBA00022741"/>
    </source>
</evidence>
<sequence>MVTRHGDGGETSLLYGGRVPKDDLHTEAYGALDEAISALGLARALCTHRARSARLLDLQRALFTVGAELATDAPDRDKLERHFATVTPAMVEALDAEVGDLEARVPLPKGFVIPGGDPVAAAIDLGRTFVRRAERRSVSLRRAGGLANPEVLRYLNRCSDLLFMLAREAEGEALVPK</sequence>
<evidence type="ECO:0000256" key="13">
    <source>
        <dbReference type="ARBA" id="ARBA00048692"/>
    </source>
</evidence>
<dbReference type="InterPro" id="IPR016030">
    <property type="entry name" value="CblAdoTrfase-like"/>
</dbReference>